<reference evidence="7" key="1">
    <citation type="submission" date="2023-03" db="EMBL/GenBank/DDBJ databases">
        <title>Bacterial isolates from washroom surfaces on a university campus.</title>
        <authorList>
            <person name="Holman D.B."/>
            <person name="Gzyl K.E."/>
            <person name="Taheri A.E."/>
        </authorList>
    </citation>
    <scope>NUCLEOTIDE SEQUENCE</scope>
    <source>
        <strain evidence="7">RD03</strain>
    </source>
</reference>
<dbReference type="GO" id="GO:0043565">
    <property type="term" value="F:sequence-specific DNA binding"/>
    <property type="evidence" value="ECO:0007669"/>
    <property type="project" value="InterPro"/>
</dbReference>
<evidence type="ECO:0000259" key="5">
    <source>
        <dbReference type="PROSITE" id="PS01124"/>
    </source>
</evidence>
<accession>A0AAW6SME8</accession>
<dbReference type="PROSITE" id="PS50110">
    <property type="entry name" value="RESPONSE_REGULATORY"/>
    <property type="match status" value="1"/>
</dbReference>
<dbReference type="RefSeq" id="WP_280615359.1">
    <property type="nucleotide sequence ID" value="NZ_JAROYP010000001.1"/>
</dbReference>
<dbReference type="EMBL" id="JAROYP010000001">
    <property type="protein sequence ID" value="MDH5159388.1"/>
    <property type="molecule type" value="Genomic_DNA"/>
</dbReference>
<keyword evidence="3" id="KW-0804">Transcription</keyword>
<dbReference type="InterPro" id="IPR001789">
    <property type="entry name" value="Sig_transdc_resp-reg_receiver"/>
</dbReference>
<evidence type="ECO:0000259" key="6">
    <source>
        <dbReference type="PROSITE" id="PS50110"/>
    </source>
</evidence>
<dbReference type="GO" id="GO:0000160">
    <property type="term" value="P:phosphorelay signal transduction system"/>
    <property type="evidence" value="ECO:0007669"/>
    <property type="project" value="InterPro"/>
</dbReference>
<dbReference type="InterPro" id="IPR009057">
    <property type="entry name" value="Homeodomain-like_sf"/>
</dbReference>
<keyword evidence="2" id="KW-0238">DNA-binding</keyword>
<dbReference type="AlphaFoldDB" id="A0AAW6SME8"/>
<evidence type="ECO:0000256" key="2">
    <source>
        <dbReference type="ARBA" id="ARBA00023125"/>
    </source>
</evidence>
<dbReference type="Pfam" id="PF12833">
    <property type="entry name" value="HTH_18"/>
    <property type="match status" value="1"/>
</dbReference>
<dbReference type="Gene3D" id="1.10.10.60">
    <property type="entry name" value="Homeodomain-like"/>
    <property type="match status" value="2"/>
</dbReference>
<dbReference type="Gene3D" id="3.40.50.2300">
    <property type="match status" value="1"/>
</dbReference>
<evidence type="ECO:0000313" key="7">
    <source>
        <dbReference type="EMBL" id="MDH5159388.1"/>
    </source>
</evidence>
<feature type="domain" description="Response regulatory" evidence="6">
    <location>
        <begin position="3"/>
        <end position="115"/>
    </location>
</feature>
<evidence type="ECO:0000313" key="8">
    <source>
        <dbReference type="Proteomes" id="UP001159179"/>
    </source>
</evidence>
<dbReference type="InterPro" id="IPR011006">
    <property type="entry name" value="CheY-like_superfamily"/>
</dbReference>
<dbReference type="PROSITE" id="PS00041">
    <property type="entry name" value="HTH_ARAC_FAMILY_1"/>
    <property type="match status" value="1"/>
</dbReference>
<gene>
    <name evidence="7" type="ORF">P5X88_00455</name>
</gene>
<comment type="caution">
    <text evidence="4">Lacks conserved residue(s) required for the propagation of feature annotation.</text>
</comment>
<name>A0AAW6SME8_9BACI</name>
<dbReference type="PANTHER" id="PTHR43280:SF2">
    <property type="entry name" value="HTH-TYPE TRANSCRIPTIONAL REGULATOR EXSA"/>
    <property type="match status" value="1"/>
</dbReference>
<comment type="caution">
    <text evidence="7">The sequence shown here is derived from an EMBL/GenBank/DDBJ whole genome shotgun (WGS) entry which is preliminary data.</text>
</comment>
<dbReference type="SMART" id="SM00342">
    <property type="entry name" value="HTH_ARAC"/>
    <property type="match status" value="1"/>
</dbReference>
<proteinExistence type="predicted"/>
<evidence type="ECO:0000256" key="4">
    <source>
        <dbReference type="PROSITE-ProRule" id="PRU00169"/>
    </source>
</evidence>
<feature type="domain" description="HTH araC/xylS-type" evidence="5">
    <location>
        <begin position="388"/>
        <end position="487"/>
    </location>
</feature>
<dbReference type="InterPro" id="IPR018062">
    <property type="entry name" value="HTH_AraC-typ_CS"/>
</dbReference>
<organism evidence="7 8">
    <name type="scientific">Heyndrickxia oleronia</name>
    <dbReference type="NCBI Taxonomy" id="38875"/>
    <lineage>
        <taxon>Bacteria</taxon>
        <taxon>Bacillati</taxon>
        <taxon>Bacillota</taxon>
        <taxon>Bacilli</taxon>
        <taxon>Bacillales</taxon>
        <taxon>Bacillaceae</taxon>
        <taxon>Heyndrickxia</taxon>
    </lineage>
</organism>
<evidence type="ECO:0000256" key="3">
    <source>
        <dbReference type="ARBA" id="ARBA00023163"/>
    </source>
</evidence>
<dbReference type="GO" id="GO:0003700">
    <property type="term" value="F:DNA-binding transcription factor activity"/>
    <property type="evidence" value="ECO:0007669"/>
    <property type="project" value="InterPro"/>
</dbReference>
<dbReference type="PROSITE" id="PS01124">
    <property type="entry name" value="HTH_ARAC_FAMILY_2"/>
    <property type="match status" value="1"/>
</dbReference>
<evidence type="ECO:0000256" key="1">
    <source>
        <dbReference type="ARBA" id="ARBA00023015"/>
    </source>
</evidence>
<dbReference type="PRINTS" id="PR00032">
    <property type="entry name" value="HTHARAC"/>
</dbReference>
<dbReference type="SUPFAM" id="SSF46689">
    <property type="entry name" value="Homeodomain-like"/>
    <property type="match status" value="1"/>
</dbReference>
<keyword evidence="1" id="KW-0805">Transcription regulation</keyword>
<dbReference type="InterPro" id="IPR018060">
    <property type="entry name" value="HTH_AraC"/>
</dbReference>
<dbReference type="PANTHER" id="PTHR43280">
    <property type="entry name" value="ARAC-FAMILY TRANSCRIPTIONAL REGULATOR"/>
    <property type="match status" value="1"/>
</dbReference>
<dbReference type="InterPro" id="IPR020449">
    <property type="entry name" value="Tscrpt_reg_AraC-type_HTH"/>
</dbReference>
<dbReference type="Proteomes" id="UP001159179">
    <property type="component" value="Unassembled WGS sequence"/>
</dbReference>
<dbReference type="SUPFAM" id="SSF52172">
    <property type="entry name" value="CheY-like"/>
    <property type="match status" value="1"/>
</dbReference>
<sequence>MIKILIANPDEFEAKGIQWLIETSISNVKVILGKNSLETLTILENEKPHILIYEMNIGIDDSLLKVIKITEPAIISLTMEATFEAAKKAIDIGTKFLLIKPFSPQELLHHVQTQIRDVIYKHLSLTTESQLLGSPEIEYEDIFINGTKLASPYIFIAFQLEKSYLLSKLNSFLKEYSFPVKPLIFPLSDMTLCVFHSSTSINWSEICQRLLFDWEQREKESICIIINREDHPDLTLHDKYIHTKKMAEVTFFVGYKQVLEFSKELQWQFIDPFLTPNEQKQWIRFLNEGNKEGISDFLVTNFLDISDSYPDPGLLRIRLTSILAQIRRHMKSVNLNDQFFEQEYLHIFDSILYEPVIYRIVQKLIIFISTILDAAGEISKSQHLNIIDQCIHFLELNYWKPELDLTDLANFVGRNASYLSHLFVEKTKKTFREKLNEFRINEAKRLLVETDMSIKEIAILSGFQNQHYFSKVFKKMVNQTPKQYRLLETIENY</sequence>
<protein>
    <submittedName>
        <fullName evidence="7">Helix-turn-helix domain-containing protein</fullName>
    </submittedName>
</protein>
<dbReference type="SMART" id="SM00448">
    <property type="entry name" value="REC"/>
    <property type="match status" value="1"/>
</dbReference>